<name>A0ABX6MA76_9BURK</name>
<reference evidence="1 2" key="1">
    <citation type="submission" date="2020-04" db="EMBL/GenBank/DDBJ databases">
        <title>Genome sequencing of novel species.</title>
        <authorList>
            <person name="Heo J."/>
            <person name="Kim S.-J."/>
            <person name="Kim J.-S."/>
            <person name="Hong S.-B."/>
            <person name="Kwon S.-W."/>
        </authorList>
    </citation>
    <scope>NUCLEOTIDE SEQUENCE [LARGE SCALE GENOMIC DNA]</scope>
    <source>
        <strain evidence="1 2">AF9R3</strain>
    </source>
</reference>
<proteinExistence type="predicted"/>
<dbReference type="PANTHER" id="PTHR41791:SF1">
    <property type="entry name" value="SSL7039 PROTEIN"/>
    <property type="match status" value="1"/>
</dbReference>
<keyword evidence="2" id="KW-1185">Reference proteome</keyword>
<evidence type="ECO:0000313" key="1">
    <source>
        <dbReference type="EMBL" id="QJD91035.1"/>
    </source>
</evidence>
<dbReference type="RefSeq" id="WP_169112564.1">
    <property type="nucleotide sequence ID" value="NZ_CP051684.1"/>
</dbReference>
<dbReference type="InterPro" id="IPR014056">
    <property type="entry name" value="TypeIITA-like_toxin_pred"/>
</dbReference>
<dbReference type="Pfam" id="PF05973">
    <property type="entry name" value="Gp49"/>
    <property type="match status" value="1"/>
</dbReference>
<organism evidence="1 2">
    <name type="scientific">Duganella dendranthematis</name>
    <dbReference type="NCBI Taxonomy" id="2728021"/>
    <lineage>
        <taxon>Bacteria</taxon>
        <taxon>Pseudomonadati</taxon>
        <taxon>Pseudomonadota</taxon>
        <taxon>Betaproteobacteria</taxon>
        <taxon>Burkholderiales</taxon>
        <taxon>Oxalobacteraceae</taxon>
        <taxon>Telluria group</taxon>
        <taxon>Duganella</taxon>
    </lineage>
</organism>
<evidence type="ECO:0000313" key="2">
    <source>
        <dbReference type="Proteomes" id="UP000503117"/>
    </source>
</evidence>
<dbReference type="PANTHER" id="PTHR41791">
    <property type="entry name" value="SSL7039 PROTEIN"/>
    <property type="match status" value="1"/>
</dbReference>
<protein>
    <submittedName>
        <fullName evidence="1">Type II toxin-antitoxin system RelE/ParE family toxin</fullName>
    </submittedName>
</protein>
<dbReference type="EMBL" id="CP051684">
    <property type="protein sequence ID" value="QJD91035.1"/>
    <property type="molecule type" value="Genomic_DNA"/>
</dbReference>
<dbReference type="Proteomes" id="UP000503117">
    <property type="component" value="Chromosome"/>
</dbReference>
<dbReference type="NCBIfam" id="TIGR02683">
    <property type="entry name" value="upstrm_HI1419"/>
    <property type="match status" value="1"/>
</dbReference>
<accession>A0ABX6MA76</accession>
<dbReference type="InterPro" id="IPR009241">
    <property type="entry name" value="HigB-like"/>
</dbReference>
<gene>
    <name evidence="1" type="ORF">HH213_13640</name>
</gene>
<dbReference type="PIRSF" id="PIRSF028744">
    <property type="entry name" value="Addict_mod_HI1419"/>
    <property type="match status" value="1"/>
</dbReference>
<dbReference type="InterPro" id="IPR035093">
    <property type="entry name" value="RelE/ParE_toxin_dom_sf"/>
</dbReference>
<sequence length="100" mass="11640">MTEIIQTKTFQRWFNKLKDSRSRAAIAERIMRLAQGFAHDVKPVDEGISELRVHLGPGYRIYFLQQRNALVVLLCGGDKGSQKRDIQTAKRLAQQWREKQ</sequence>
<dbReference type="SUPFAM" id="SSF143011">
    <property type="entry name" value="RelE-like"/>
    <property type="match status" value="1"/>
</dbReference>